<keyword evidence="2" id="KW-1133">Transmembrane helix</keyword>
<dbReference type="InterPro" id="IPR052894">
    <property type="entry name" value="AsmA-related"/>
</dbReference>
<dbReference type="PANTHER" id="PTHR30441:SF4">
    <property type="entry name" value="PROTEIN ASMA"/>
    <property type="match status" value="1"/>
</dbReference>
<dbReference type="PANTHER" id="PTHR30441">
    <property type="entry name" value="DUF748 DOMAIN-CONTAINING PROTEIN"/>
    <property type="match status" value="1"/>
</dbReference>
<dbReference type="Proteomes" id="UP000305095">
    <property type="component" value="Unassembled WGS sequence"/>
</dbReference>
<keyword evidence="2" id="KW-0472">Membrane</keyword>
<evidence type="ECO:0000259" key="3">
    <source>
        <dbReference type="Pfam" id="PF05170"/>
    </source>
</evidence>
<feature type="compositionally biased region" description="Pro residues" evidence="1">
    <location>
        <begin position="671"/>
        <end position="683"/>
    </location>
</feature>
<dbReference type="Pfam" id="PF05170">
    <property type="entry name" value="AsmA"/>
    <property type="match status" value="2"/>
</dbReference>
<feature type="compositionally biased region" description="Gly residues" evidence="1">
    <location>
        <begin position="608"/>
        <end position="625"/>
    </location>
</feature>
<feature type="domain" description="AsmA" evidence="3">
    <location>
        <begin position="21"/>
        <end position="136"/>
    </location>
</feature>
<protein>
    <submittedName>
        <fullName evidence="4">AsmA family protein</fullName>
    </submittedName>
</protein>
<dbReference type="GO" id="GO:0005886">
    <property type="term" value="C:plasma membrane"/>
    <property type="evidence" value="ECO:0007669"/>
    <property type="project" value="TreeGrafter"/>
</dbReference>
<feature type="compositionally biased region" description="Basic and acidic residues" evidence="1">
    <location>
        <begin position="686"/>
        <end position="698"/>
    </location>
</feature>
<feature type="transmembrane region" description="Helical" evidence="2">
    <location>
        <begin position="25"/>
        <end position="45"/>
    </location>
</feature>
<reference evidence="4 5" key="1">
    <citation type="submission" date="2019-05" db="EMBL/GenBank/DDBJ databases">
        <title>Draft Genome of Bradyrhizobium elkanii strain SEMIA 938, Used in Commercial Inoculants for Lupinus spp. in Brazil.</title>
        <authorList>
            <person name="Hungria M."/>
            <person name="Delamuta J.R.M."/>
            <person name="Ribeiro R.A."/>
            <person name="Nogueira M.A."/>
        </authorList>
    </citation>
    <scope>NUCLEOTIDE SEQUENCE [LARGE SCALE GENOMIC DNA]</scope>
    <source>
        <strain evidence="4 5">Semia 938</strain>
    </source>
</reference>
<evidence type="ECO:0000313" key="5">
    <source>
        <dbReference type="Proteomes" id="UP000305095"/>
    </source>
</evidence>
<evidence type="ECO:0000313" key="4">
    <source>
        <dbReference type="EMBL" id="TKV71783.1"/>
    </source>
</evidence>
<name>A0A4U6RD76_BRAEL</name>
<organism evidence="4 5">
    <name type="scientific">Bradyrhizobium elkanii</name>
    <dbReference type="NCBI Taxonomy" id="29448"/>
    <lineage>
        <taxon>Bacteria</taxon>
        <taxon>Pseudomonadati</taxon>
        <taxon>Pseudomonadota</taxon>
        <taxon>Alphaproteobacteria</taxon>
        <taxon>Hyphomicrobiales</taxon>
        <taxon>Nitrobacteraceae</taxon>
        <taxon>Bradyrhizobium</taxon>
    </lineage>
</organism>
<accession>A0A4U6RD76</accession>
<feature type="domain" description="AsmA" evidence="3">
    <location>
        <begin position="316"/>
        <end position="499"/>
    </location>
</feature>
<evidence type="ECO:0000256" key="1">
    <source>
        <dbReference type="SAM" id="MobiDB-lite"/>
    </source>
</evidence>
<keyword evidence="2" id="KW-0812">Transmembrane</keyword>
<comment type="caution">
    <text evidence="4">The sequence shown here is derived from an EMBL/GenBank/DDBJ whole genome shotgun (WGS) entry which is preliminary data.</text>
</comment>
<gene>
    <name evidence="4" type="ORF">FDV58_38660</name>
</gene>
<sequence length="704" mass="73523">MIGRVFLRRNSACPAWNNDMRALKFAGAAIAAVIVIIALVAAVGIPSSFLTSAITDRVERETGYKLTINGGAKIGLWPRVNLTLSDVVLQDPRGRDVNNRFAASSVEAEMTLSSLWSGQPDITDLAIVKPVINLPLQRERTRDHNPPAKSSASDGGGIAIRHVSITGGTIVFSNVRDRVENRIETLNADATIGDDRKIVVTGDAQAGDKPLRFEIRATAPQAPLERQSVPAEFSIDAPGLLPAPIKANADARLNGTVVMFNGVSGTLGDGGFTGWASVDFASNKPLVKLDLDFQRIAIAMPPGQSGSTPPLGTNTWSNASIDLAGLNYVDAQARISAAELVIGDGRFAQAAIDASIDSGVLKGRLAELGAYEGTANGDVTVDARGATPTYALRLDLVGVRALPVLKSLAEFDKLDGKMQAKIALTSQGSSERAIVGNLGGTAFVVFQDGKILGLNVAQMIRSLTTSTLSGWQASQELSTDLSQLSASFKVDKGQAVTTDLNLIGPLVKMTGVGTIDLNTRQIGFRVEPQLVMTTEGQGRAGDPVGLGIPVMLEGPWVSPRIYPEMQGILDNPQAAYAKLKEMGKGLFGQNGQGLSEGLNGLTNLFNGVQGGAQPGAGHPPGGGAGQSNPLGGQLGDTIGNLLQQGLSTLNQGNASRPSRSLAKPEADAPPAADPAPPPPPPPGETAEQHDSPAMKDVLRQLFNR</sequence>
<feature type="region of interest" description="Disordered" evidence="1">
    <location>
        <begin position="605"/>
        <end position="704"/>
    </location>
</feature>
<dbReference type="InterPro" id="IPR007844">
    <property type="entry name" value="AsmA"/>
</dbReference>
<dbReference type="GO" id="GO:0090313">
    <property type="term" value="P:regulation of protein targeting to membrane"/>
    <property type="evidence" value="ECO:0007669"/>
    <property type="project" value="TreeGrafter"/>
</dbReference>
<feature type="compositionally biased region" description="Polar residues" evidence="1">
    <location>
        <begin position="640"/>
        <end position="658"/>
    </location>
</feature>
<dbReference type="AlphaFoldDB" id="A0A4U6RD76"/>
<proteinExistence type="predicted"/>
<evidence type="ECO:0000256" key="2">
    <source>
        <dbReference type="SAM" id="Phobius"/>
    </source>
</evidence>
<dbReference type="EMBL" id="SZZP01000041">
    <property type="protein sequence ID" value="TKV71783.1"/>
    <property type="molecule type" value="Genomic_DNA"/>
</dbReference>